<dbReference type="Pfam" id="PF08241">
    <property type="entry name" value="Methyltransf_11"/>
    <property type="match status" value="1"/>
</dbReference>
<dbReference type="GO" id="GO:0008757">
    <property type="term" value="F:S-adenosylmethionine-dependent methyltransferase activity"/>
    <property type="evidence" value="ECO:0007669"/>
    <property type="project" value="InterPro"/>
</dbReference>
<keyword evidence="2" id="KW-0489">Methyltransferase</keyword>
<proteinExistence type="predicted"/>
<dbReference type="InterPro" id="IPR013216">
    <property type="entry name" value="Methyltransf_11"/>
</dbReference>
<reference evidence="2" key="1">
    <citation type="submission" date="2020-10" db="EMBL/GenBank/DDBJ databases">
        <title>Connecting structure to function with the recovery of over 1000 high-quality activated sludge metagenome-assembled genomes encoding full-length rRNA genes using long-read sequencing.</title>
        <authorList>
            <person name="Singleton C.M."/>
            <person name="Petriglieri F."/>
            <person name="Kristensen J.M."/>
            <person name="Kirkegaard R.H."/>
            <person name="Michaelsen T.Y."/>
            <person name="Andersen M.H."/>
            <person name="Karst S.M."/>
            <person name="Dueholm M.S."/>
            <person name="Nielsen P.H."/>
            <person name="Albertsen M."/>
        </authorList>
    </citation>
    <scope>NUCLEOTIDE SEQUENCE</scope>
    <source>
        <strain evidence="2">Bjer_18-Q3-R1-45_BAT3C.347</strain>
    </source>
</reference>
<sequence length="273" mass="29775">MSTGLVPERPPQVTDLLSRIRFAELQGLRGLFPAGANVLEIGGGNGFQAACLAAWGFSVSSVDTGPSDWEMQHYPVIPYDGTRLPFRDGVFDVIFSSNVLEHVICLRRLLAEARRVMHAGGRAIHVLPTSAWRVWTSIAHYPWLAEYLLFGRRGGHGRPLPAPSDVLQRRGIWGAMQRALVPSAHGVDASSLREIITFGRQRWLREFEECGFIVERDWPMGLFYTGYSAGQGLDLRLRQALATVCGSACRAYLLKAAERGASALVGASGGAAA</sequence>
<dbReference type="Proteomes" id="UP000807785">
    <property type="component" value="Unassembled WGS sequence"/>
</dbReference>
<accession>A0A9D7DWM4</accession>
<protein>
    <submittedName>
        <fullName evidence="2">Class I SAM-dependent methyltransferase</fullName>
    </submittedName>
</protein>
<dbReference type="AlphaFoldDB" id="A0A9D7DWM4"/>
<dbReference type="CDD" id="cd02440">
    <property type="entry name" value="AdoMet_MTases"/>
    <property type="match status" value="1"/>
</dbReference>
<comment type="caution">
    <text evidence="2">The sequence shown here is derived from an EMBL/GenBank/DDBJ whole genome shotgun (WGS) entry which is preliminary data.</text>
</comment>
<gene>
    <name evidence="2" type="ORF">IPH26_04070</name>
</gene>
<keyword evidence="2" id="KW-0808">Transferase</keyword>
<feature type="domain" description="Methyltransferase type 11" evidence="1">
    <location>
        <begin position="39"/>
        <end position="124"/>
    </location>
</feature>
<dbReference type="Gene3D" id="3.40.50.150">
    <property type="entry name" value="Vaccinia Virus protein VP39"/>
    <property type="match status" value="1"/>
</dbReference>
<dbReference type="SUPFAM" id="SSF53335">
    <property type="entry name" value="S-adenosyl-L-methionine-dependent methyltransferases"/>
    <property type="match status" value="1"/>
</dbReference>
<organism evidence="2 3">
    <name type="scientific">Candidatus Methylophosphatis roskildensis</name>
    <dbReference type="NCBI Taxonomy" id="2899263"/>
    <lineage>
        <taxon>Bacteria</taxon>
        <taxon>Pseudomonadati</taxon>
        <taxon>Pseudomonadota</taxon>
        <taxon>Betaproteobacteria</taxon>
        <taxon>Nitrosomonadales</taxon>
        <taxon>Sterolibacteriaceae</taxon>
        <taxon>Candidatus Methylophosphatis</taxon>
    </lineage>
</organism>
<dbReference type="EMBL" id="JADJEV010000002">
    <property type="protein sequence ID" value="MBK6972151.1"/>
    <property type="molecule type" value="Genomic_DNA"/>
</dbReference>
<name>A0A9D7DWM4_9PROT</name>
<evidence type="ECO:0000313" key="2">
    <source>
        <dbReference type="EMBL" id="MBK6972151.1"/>
    </source>
</evidence>
<dbReference type="GO" id="GO:0032259">
    <property type="term" value="P:methylation"/>
    <property type="evidence" value="ECO:0007669"/>
    <property type="project" value="UniProtKB-KW"/>
</dbReference>
<evidence type="ECO:0000313" key="3">
    <source>
        <dbReference type="Proteomes" id="UP000807785"/>
    </source>
</evidence>
<evidence type="ECO:0000259" key="1">
    <source>
        <dbReference type="Pfam" id="PF08241"/>
    </source>
</evidence>
<dbReference type="InterPro" id="IPR029063">
    <property type="entry name" value="SAM-dependent_MTases_sf"/>
</dbReference>